<evidence type="ECO:0000313" key="5">
    <source>
        <dbReference type="EMBL" id="KZF19505.1"/>
    </source>
</evidence>
<feature type="compositionally biased region" description="Basic residues" evidence="3">
    <location>
        <begin position="19"/>
        <end position="28"/>
    </location>
</feature>
<feature type="compositionally biased region" description="Low complexity" evidence="3">
    <location>
        <begin position="43"/>
        <end position="58"/>
    </location>
</feature>
<dbReference type="GO" id="GO:0000791">
    <property type="term" value="C:euchromatin"/>
    <property type="evidence" value="ECO:0007669"/>
    <property type="project" value="EnsemblFungi"/>
</dbReference>
<keyword evidence="1 2" id="KW-0694">RNA-binding</keyword>
<dbReference type="PROSITE" id="PS50102">
    <property type="entry name" value="RRM"/>
    <property type="match status" value="1"/>
</dbReference>
<keyword evidence="6" id="KW-1185">Reference proteome</keyword>
<feature type="domain" description="RRM" evidence="4">
    <location>
        <begin position="62"/>
        <end position="141"/>
    </location>
</feature>
<dbReference type="Gene3D" id="3.30.70.330">
    <property type="match status" value="1"/>
</dbReference>
<dbReference type="EMBL" id="KV407466">
    <property type="protein sequence ID" value="KZF19505.1"/>
    <property type="molecule type" value="Genomic_DNA"/>
</dbReference>
<feature type="compositionally biased region" description="Low complexity" evidence="3">
    <location>
        <begin position="150"/>
        <end position="175"/>
    </location>
</feature>
<dbReference type="GO" id="GO:0003729">
    <property type="term" value="F:mRNA binding"/>
    <property type="evidence" value="ECO:0007669"/>
    <property type="project" value="TreeGrafter"/>
</dbReference>
<dbReference type="Proteomes" id="UP000076632">
    <property type="component" value="Unassembled WGS sequence"/>
</dbReference>
<dbReference type="InterPro" id="IPR000504">
    <property type="entry name" value="RRM_dom"/>
</dbReference>
<dbReference type="InterPro" id="IPR035979">
    <property type="entry name" value="RBD_domain_sf"/>
</dbReference>
<dbReference type="AlphaFoldDB" id="A0A164ZTS3"/>
<sequence length="248" mass="25784">MSDKLSKSLDEIAKEHRVGRGRGRKNTKPKAPAGGITKKTKQAKAPAPAAAPAVLTPASGESKIEVSQLPKDVTEDQIKEYFEKTIGPVKKRPIISYGPNGISRGIASITFSNPRHANTAFERLNGMLVDGKPMKAQAQAAKSLSDRVAQPKNQPKAAAAAPKQAAAGASAAPKATRGRGRGRRGRNTTRPKRKTAEELDAEMVDYFGNENTNGAAAGTEAAPVTNGAAPAPAPAAAGGDTGMEDEIM</sequence>
<dbReference type="PANTHER" id="PTHR19965:SF35">
    <property type="entry name" value="RNA ANNEALING PROTEIN YRA1"/>
    <property type="match status" value="1"/>
</dbReference>
<reference evidence="5 6" key="1">
    <citation type="journal article" date="2016" name="Fungal Biol.">
        <title>The genome of Xylona heveae provides a window into fungal endophytism.</title>
        <authorList>
            <person name="Gazis R."/>
            <person name="Kuo A."/>
            <person name="Riley R."/>
            <person name="LaButti K."/>
            <person name="Lipzen A."/>
            <person name="Lin J."/>
            <person name="Amirebrahimi M."/>
            <person name="Hesse C.N."/>
            <person name="Spatafora J.W."/>
            <person name="Henrissat B."/>
            <person name="Hainaut M."/>
            <person name="Grigoriev I.V."/>
            <person name="Hibbett D.S."/>
        </authorList>
    </citation>
    <scope>NUCLEOTIDE SEQUENCE [LARGE SCALE GENOMIC DNA]</scope>
    <source>
        <strain evidence="5 6">TC161</strain>
    </source>
</reference>
<evidence type="ECO:0000256" key="1">
    <source>
        <dbReference type="ARBA" id="ARBA00022884"/>
    </source>
</evidence>
<dbReference type="OMA" id="NEFGPIK"/>
<dbReference type="GO" id="GO:0005634">
    <property type="term" value="C:nucleus"/>
    <property type="evidence" value="ECO:0007669"/>
    <property type="project" value="EnsemblFungi"/>
</dbReference>
<dbReference type="SUPFAM" id="SSF54928">
    <property type="entry name" value="RNA-binding domain, RBD"/>
    <property type="match status" value="1"/>
</dbReference>
<proteinExistence type="predicted"/>
<dbReference type="InterPro" id="IPR012677">
    <property type="entry name" value="Nucleotide-bd_a/b_plait_sf"/>
</dbReference>
<dbReference type="PANTHER" id="PTHR19965">
    <property type="entry name" value="RNA AND EXPORT FACTOR BINDING PROTEIN"/>
    <property type="match status" value="1"/>
</dbReference>
<dbReference type="FunCoup" id="A0A164ZTS3">
    <property type="interactions" value="1005"/>
</dbReference>
<dbReference type="GO" id="GO:0140746">
    <property type="term" value="P:siRNA catabolic process"/>
    <property type="evidence" value="ECO:0007669"/>
    <property type="project" value="EnsemblFungi"/>
</dbReference>
<dbReference type="InterPro" id="IPR025715">
    <property type="entry name" value="FoP_C"/>
</dbReference>
<dbReference type="SMART" id="SM00360">
    <property type="entry name" value="RRM"/>
    <property type="match status" value="1"/>
</dbReference>
<dbReference type="Pfam" id="PF13865">
    <property type="entry name" value="FoP_duplication"/>
    <property type="match status" value="1"/>
</dbReference>
<dbReference type="OrthoDB" id="346839at2759"/>
<evidence type="ECO:0000313" key="6">
    <source>
        <dbReference type="Proteomes" id="UP000076632"/>
    </source>
</evidence>
<evidence type="ECO:0000259" key="4">
    <source>
        <dbReference type="PROSITE" id="PS50102"/>
    </source>
</evidence>
<dbReference type="RefSeq" id="XP_018185060.1">
    <property type="nucleotide sequence ID" value="XM_018331350.1"/>
</dbReference>
<accession>A0A164ZTS3</accession>
<feature type="compositionally biased region" description="Low complexity" evidence="3">
    <location>
        <begin position="208"/>
        <end position="238"/>
    </location>
</feature>
<feature type="compositionally biased region" description="Basic residues" evidence="3">
    <location>
        <begin position="176"/>
        <end position="193"/>
    </location>
</feature>
<dbReference type="InterPro" id="IPR051229">
    <property type="entry name" value="ALYREF_mRNA_export"/>
</dbReference>
<dbReference type="Pfam" id="PF00076">
    <property type="entry name" value="RRM_1"/>
    <property type="match status" value="1"/>
</dbReference>
<evidence type="ECO:0000256" key="2">
    <source>
        <dbReference type="PROSITE-ProRule" id="PRU00176"/>
    </source>
</evidence>
<dbReference type="GeneID" id="28896487"/>
<dbReference type="GO" id="GO:0000775">
    <property type="term" value="C:chromosome, centromeric region"/>
    <property type="evidence" value="ECO:0007669"/>
    <property type="project" value="EnsemblFungi"/>
</dbReference>
<evidence type="ECO:0000256" key="3">
    <source>
        <dbReference type="SAM" id="MobiDB-lite"/>
    </source>
</evidence>
<feature type="region of interest" description="Disordered" evidence="3">
    <location>
        <begin position="138"/>
        <end position="248"/>
    </location>
</feature>
<feature type="region of interest" description="Disordered" evidence="3">
    <location>
        <begin position="1"/>
        <end position="68"/>
    </location>
</feature>
<dbReference type="STRING" id="1328760.A0A164ZTS3"/>
<dbReference type="InParanoid" id="A0A164ZTS3"/>
<dbReference type="SMART" id="SM01218">
    <property type="entry name" value="FoP_duplication"/>
    <property type="match status" value="1"/>
</dbReference>
<organism evidence="5 6">
    <name type="scientific">Xylona heveae (strain CBS 132557 / TC161)</name>
    <dbReference type="NCBI Taxonomy" id="1328760"/>
    <lineage>
        <taxon>Eukaryota</taxon>
        <taxon>Fungi</taxon>
        <taxon>Dikarya</taxon>
        <taxon>Ascomycota</taxon>
        <taxon>Pezizomycotina</taxon>
        <taxon>Xylonomycetes</taxon>
        <taxon>Xylonales</taxon>
        <taxon>Xylonaceae</taxon>
        <taxon>Xylona</taxon>
    </lineage>
</organism>
<dbReference type="GO" id="GO:0071040">
    <property type="term" value="P:nuclear polyadenylation-dependent antisense transcript catabolic process"/>
    <property type="evidence" value="ECO:0007669"/>
    <property type="project" value="EnsemblFungi"/>
</dbReference>
<feature type="compositionally biased region" description="Basic and acidic residues" evidence="3">
    <location>
        <begin position="1"/>
        <end position="18"/>
    </location>
</feature>
<protein>
    <recommendedName>
        <fullName evidence="4">RRM domain-containing protein</fullName>
    </recommendedName>
</protein>
<name>A0A164ZTS3_XYLHT</name>
<gene>
    <name evidence="5" type="ORF">L228DRAFT_241724</name>
</gene>